<dbReference type="EMBL" id="BQNB010017376">
    <property type="protein sequence ID" value="GJT62437.1"/>
    <property type="molecule type" value="Genomic_DNA"/>
</dbReference>
<comment type="caution">
    <text evidence="1">The sequence shown here is derived from an EMBL/GenBank/DDBJ whole genome shotgun (WGS) entry which is preliminary data.</text>
</comment>
<keyword evidence="2" id="KW-1185">Reference proteome</keyword>
<evidence type="ECO:0000313" key="2">
    <source>
        <dbReference type="Proteomes" id="UP001151760"/>
    </source>
</evidence>
<gene>
    <name evidence="1" type="ORF">Tco_1005970</name>
</gene>
<accession>A0ABQ5FIR2</accession>
<organism evidence="1 2">
    <name type="scientific">Tanacetum coccineum</name>
    <dbReference type="NCBI Taxonomy" id="301880"/>
    <lineage>
        <taxon>Eukaryota</taxon>
        <taxon>Viridiplantae</taxon>
        <taxon>Streptophyta</taxon>
        <taxon>Embryophyta</taxon>
        <taxon>Tracheophyta</taxon>
        <taxon>Spermatophyta</taxon>
        <taxon>Magnoliopsida</taxon>
        <taxon>eudicotyledons</taxon>
        <taxon>Gunneridae</taxon>
        <taxon>Pentapetalae</taxon>
        <taxon>asterids</taxon>
        <taxon>campanulids</taxon>
        <taxon>Asterales</taxon>
        <taxon>Asteraceae</taxon>
        <taxon>Asteroideae</taxon>
        <taxon>Anthemideae</taxon>
        <taxon>Anthemidinae</taxon>
        <taxon>Tanacetum</taxon>
    </lineage>
</organism>
<dbReference type="Proteomes" id="UP001151760">
    <property type="component" value="Unassembled WGS sequence"/>
</dbReference>
<evidence type="ECO:0000313" key="1">
    <source>
        <dbReference type="EMBL" id="GJT62437.1"/>
    </source>
</evidence>
<name>A0ABQ5FIR2_9ASTR</name>
<reference evidence="1" key="2">
    <citation type="submission" date="2022-01" db="EMBL/GenBank/DDBJ databases">
        <authorList>
            <person name="Yamashiro T."/>
            <person name="Shiraishi A."/>
            <person name="Satake H."/>
            <person name="Nakayama K."/>
        </authorList>
    </citation>
    <scope>NUCLEOTIDE SEQUENCE</scope>
</reference>
<proteinExistence type="predicted"/>
<sequence length="135" mass="15596">VDPYGFEGYLKMVVEVPDSSCLTRSTATCSYPIDRHKDFMKDSNTYFKTSATLITNVFLEVTKNHKSTRWQSFKMAKRLCLVDDLKMLKITMSNTSSRNKLNPEINDHYNILTGECQKNKLKSKDKALYARLKVL</sequence>
<feature type="non-terminal residue" evidence="1">
    <location>
        <position position="1"/>
    </location>
</feature>
<reference evidence="1" key="1">
    <citation type="journal article" date="2022" name="Int. J. Mol. Sci.">
        <title>Draft Genome of Tanacetum Coccineum: Genomic Comparison of Closely Related Tanacetum-Family Plants.</title>
        <authorList>
            <person name="Yamashiro T."/>
            <person name="Shiraishi A."/>
            <person name="Nakayama K."/>
            <person name="Satake H."/>
        </authorList>
    </citation>
    <scope>NUCLEOTIDE SEQUENCE</scope>
</reference>
<protein>
    <submittedName>
        <fullName evidence="1">Uncharacterized protein</fullName>
    </submittedName>
</protein>